<dbReference type="Proteomes" id="UP000553632">
    <property type="component" value="Unassembled WGS sequence"/>
</dbReference>
<dbReference type="AlphaFoldDB" id="A0A7J6UPT1"/>
<protein>
    <submittedName>
        <fullName evidence="2">Uncharacterized protein</fullName>
    </submittedName>
</protein>
<feature type="region of interest" description="Disordered" evidence="1">
    <location>
        <begin position="140"/>
        <end position="164"/>
    </location>
</feature>
<evidence type="ECO:0000256" key="1">
    <source>
        <dbReference type="SAM" id="MobiDB-lite"/>
    </source>
</evidence>
<keyword evidence="3" id="KW-1185">Reference proteome</keyword>
<organism evidence="2 3">
    <name type="scientific">Perkinsus olseni</name>
    <name type="common">Perkinsus atlanticus</name>
    <dbReference type="NCBI Taxonomy" id="32597"/>
    <lineage>
        <taxon>Eukaryota</taxon>
        <taxon>Sar</taxon>
        <taxon>Alveolata</taxon>
        <taxon>Perkinsozoa</taxon>
        <taxon>Perkinsea</taxon>
        <taxon>Perkinsida</taxon>
        <taxon>Perkinsidae</taxon>
        <taxon>Perkinsus</taxon>
    </lineage>
</organism>
<dbReference type="EMBL" id="JABANO010000368">
    <property type="protein sequence ID" value="KAF4759275.1"/>
    <property type="molecule type" value="Genomic_DNA"/>
</dbReference>
<proteinExistence type="predicted"/>
<name>A0A7J6UPT1_PEROL</name>
<evidence type="ECO:0000313" key="2">
    <source>
        <dbReference type="EMBL" id="KAF4759275.1"/>
    </source>
</evidence>
<gene>
    <name evidence="2" type="ORF">FOZ63_000180</name>
</gene>
<accession>A0A7J6UPT1</accession>
<evidence type="ECO:0000313" key="3">
    <source>
        <dbReference type="Proteomes" id="UP000553632"/>
    </source>
</evidence>
<sequence>MQRGAEILPLLPVAQNLNKQSAILFYFKPQHQCSSAGIGPTFNVAELGARVVGFGGLFYNSPPGSYFVLVTHAHLSLEVWRRLSFTTPFLKATPFLTGESPHEFLIDETRLPSRHGFQGSSASPRSVVREVTSAMESIPGVTIVTSDSDDPNPHEKEAVDTAAD</sequence>
<reference evidence="2 3" key="1">
    <citation type="submission" date="2020-04" db="EMBL/GenBank/DDBJ databases">
        <title>Perkinsus olseni comparative genomics.</title>
        <authorList>
            <person name="Bogema D.R."/>
        </authorList>
    </citation>
    <scope>NUCLEOTIDE SEQUENCE [LARGE SCALE GENOMIC DNA]</scope>
    <source>
        <strain evidence="2 3">ATCC PRA-207</strain>
    </source>
</reference>
<comment type="caution">
    <text evidence="2">The sequence shown here is derived from an EMBL/GenBank/DDBJ whole genome shotgun (WGS) entry which is preliminary data.</text>
</comment>
<feature type="compositionally biased region" description="Basic and acidic residues" evidence="1">
    <location>
        <begin position="151"/>
        <end position="164"/>
    </location>
</feature>